<evidence type="ECO:0000259" key="5">
    <source>
        <dbReference type="PROSITE" id="PS50930"/>
    </source>
</evidence>
<dbReference type="SMART" id="SM00448">
    <property type="entry name" value="REC"/>
    <property type="match status" value="1"/>
</dbReference>
<evidence type="ECO:0000256" key="1">
    <source>
        <dbReference type="ARBA" id="ARBA00023012"/>
    </source>
</evidence>
<dbReference type="GO" id="GO:0032993">
    <property type="term" value="C:protein-DNA complex"/>
    <property type="evidence" value="ECO:0007669"/>
    <property type="project" value="TreeGrafter"/>
</dbReference>
<dbReference type="InterPro" id="IPR001789">
    <property type="entry name" value="Sig_transdc_resp-reg_receiver"/>
</dbReference>
<organism evidence="6 7">
    <name type="scientific">BD1-7 clade bacterium</name>
    <dbReference type="NCBI Taxonomy" id="2029982"/>
    <lineage>
        <taxon>Bacteria</taxon>
        <taxon>Pseudomonadati</taxon>
        <taxon>Pseudomonadota</taxon>
        <taxon>Gammaproteobacteria</taxon>
        <taxon>Cellvibrionales</taxon>
        <taxon>Spongiibacteraceae</taxon>
        <taxon>BD1-7 clade</taxon>
    </lineage>
</organism>
<keyword evidence="3" id="KW-0597">Phosphoprotein</keyword>
<evidence type="ECO:0000313" key="6">
    <source>
        <dbReference type="EMBL" id="CAA0083982.1"/>
    </source>
</evidence>
<dbReference type="EMBL" id="CACSII010000001">
    <property type="protein sequence ID" value="CAA0083982.1"/>
    <property type="molecule type" value="Genomic_DNA"/>
</dbReference>
<dbReference type="Pfam" id="PF00072">
    <property type="entry name" value="Response_reg"/>
    <property type="match status" value="1"/>
</dbReference>
<dbReference type="Proteomes" id="UP000434580">
    <property type="component" value="Unassembled WGS sequence"/>
</dbReference>
<dbReference type="AlphaFoldDB" id="A0A5S9N3Z6"/>
<name>A0A5S9N3Z6_9GAMM</name>
<proteinExistence type="predicted"/>
<dbReference type="InterPro" id="IPR007492">
    <property type="entry name" value="LytTR_DNA-bd_dom"/>
</dbReference>
<dbReference type="SMART" id="SM00850">
    <property type="entry name" value="LytTR"/>
    <property type="match status" value="1"/>
</dbReference>
<protein>
    <submittedName>
        <fullName evidence="6">Transcriptional regulatory protein BtsR</fullName>
    </submittedName>
</protein>
<feature type="domain" description="Response regulatory" evidence="4">
    <location>
        <begin position="10"/>
        <end position="126"/>
    </location>
</feature>
<evidence type="ECO:0000256" key="3">
    <source>
        <dbReference type="PROSITE-ProRule" id="PRU00169"/>
    </source>
</evidence>
<dbReference type="PANTHER" id="PTHR48111:SF3">
    <property type="entry name" value="TRANSCRIPTIONAL REGULATORY PROTEIN BTSR"/>
    <property type="match status" value="1"/>
</dbReference>
<dbReference type="SUPFAM" id="SSF52172">
    <property type="entry name" value="CheY-like"/>
    <property type="match status" value="1"/>
</dbReference>
<dbReference type="InterPro" id="IPR039420">
    <property type="entry name" value="WalR-like"/>
</dbReference>
<dbReference type="PANTHER" id="PTHR48111">
    <property type="entry name" value="REGULATOR OF RPOS"/>
    <property type="match status" value="1"/>
</dbReference>
<dbReference type="InterPro" id="IPR011006">
    <property type="entry name" value="CheY-like_superfamily"/>
</dbReference>
<dbReference type="PROSITE" id="PS50110">
    <property type="entry name" value="RESPONSE_REGULATORY"/>
    <property type="match status" value="1"/>
</dbReference>
<evidence type="ECO:0000256" key="2">
    <source>
        <dbReference type="ARBA" id="ARBA00023125"/>
    </source>
</evidence>
<dbReference type="Gene3D" id="2.40.50.1020">
    <property type="entry name" value="LytTr DNA-binding domain"/>
    <property type="match status" value="1"/>
</dbReference>
<dbReference type="GO" id="GO:0000976">
    <property type="term" value="F:transcription cis-regulatory region binding"/>
    <property type="evidence" value="ECO:0007669"/>
    <property type="project" value="TreeGrafter"/>
</dbReference>
<sequence>MTDAPSNNIRVLIVDDESLARQRLMKMVGDIDGYSCVGEAKNGLEALEQFRSLEPDVILLDVRMPGMDGMEAARNIAEEDPSDHTSIIFTTAYDEYAIDAFDVQASGYLLKPVNAEKLEKALSQASKSYVKEHGAGDPTRQHLSAHSRGNVSLIPLKDVRVLQAEHKYVTVYYTDGESILDESLKALETEFPEQFTRVHRNALVSLKHVNALEKNAQGQYQLSIEGVEVKPVVSRRLVTQIRQRLKQL</sequence>
<dbReference type="Pfam" id="PF04397">
    <property type="entry name" value="LytTR"/>
    <property type="match status" value="1"/>
</dbReference>
<dbReference type="Gene3D" id="3.40.50.2300">
    <property type="match status" value="1"/>
</dbReference>
<keyword evidence="1" id="KW-0902">Two-component regulatory system</keyword>
<evidence type="ECO:0000313" key="7">
    <source>
        <dbReference type="Proteomes" id="UP000434580"/>
    </source>
</evidence>
<gene>
    <name evidence="6" type="primary">btsR_1</name>
    <name evidence="6" type="ORF">DPBNPPHM_00660</name>
</gene>
<reference evidence="6 7" key="1">
    <citation type="submission" date="2019-11" db="EMBL/GenBank/DDBJ databases">
        <authorList>
            <person name="Holert J."/>
        </authorList>
    </citation>
    <scope>NUCLEOTIDE SEQUENCE [LARGE SCALE GENOMIC DNA]</scope>
    <source>
        <strain evidence="6">BC5_2</strain>
    </source>
</reference>
<evidence type="ECO:0000259" key="4">
    <source>
        <dbReference type="PROSITE" id="PS50110"/>
    </source>
</evidence>
<dbReference type="GO" id="GO:0000156">
    <property type="term" value="F:phosphorelay response regulator activity"/>
    <property type="evidence" value="ECO:0007669"/>
    <property type="project" value="TreeGrafter"/>
</dbReference>
<dbReference type="PROSITE" id="PS50930">
    <property type="entry name" value="HTH_LYTTR"/>
    <property type="match status" value="1"/>
</dbReference>
<dbReference type="GO" id="GO:0005829">
    <property type="term" value="C:cytosol"/>
    <property type="evidence" value="ECO:0007669"/>
    <property type="project" value="TreeGrafter"/>
</dbReference>
<dbReference type="GO" id="GO:0006355">
    <property type="term" value="P:regulation of DNA-templated transcription"/>
    <property type="evidence" value="ECO:0007669"/>
    <property type="project" value="TreeGrafter"/>
</dbReference>
<accession>A0A5S9N3Z6</accession>
<keyword evidence="2" id="KW-0238">DNA-binding</keyword>
<feature type="domain" description="HTH LytTR-type" evidence="5">
    <location>
        <begin position="143"/>
        <end position="247"/>
    </location>
</feature>
<feature type="modified residue" description="4-aspartylphosphate" evidence="3">
    <location>
        <position position="61"/>
    </location>
</feature>